<evidence type="ECO:0000256" key="5">
    <source>
        <dbReference type="ARBA" id="ARBA00023002"/>
    </source>
</evidence>
<dbReference type="InterPro" id="IPR007197">
    <property type="entry name" value="rSAM"/>
</dbReference>
<keyword evidence="1 8" id="KW-0004">4Fe-4S</keyword>
<dbReference type="InterPro" id="IPR023885">
    <property type="entry name" value="4Fe4S-binding_SPASM_dom"/>
</dbReference>
<dbReference type="NCBIfam" id="TIGR02109">
    <property type="entry name" value="PQQ_syn_pqqE"/>
    <property type="match status" value="1"/>
</dbReference>
<dbReference type="NCBIfam" id="TIGR04085">
    <property type="entry name" value="rSAM_more_4Fe4S"/>
    <property type="match status" value="1"/>
</dbReference>
<feature type="compositionally biased region" description="Basic and acidic residues" evidence="9">
    <location>
        <begin position="370"/>
        <end position="382"/>
    </location>
</feature>
<dbReference type="InterPro" id="IPR017200">
    <property type="entry name" value="PqqE-like"/>
</dbReference>
<name>A0ABP6SID1_9ACTN</name>
<dbReference type="CDD" id="cd01335">
    <property type="entry name" value="Radical_SAM"/>
    <property type="match status" value="1"/>
</dbReference>
<feature type="binding site" evidence="8">
    <location>
        <position position="18"/>
    </location>
    <ligand>
        <name>[4Fe-4S] cluster</name>
        <dbReference type="ChEBI" id="CHEBI:49883"/>
        <note>4Fe-4S-S-AdoMet</note>
    </ligand>
</feature>
<feature type="domain" description="Radical SAM core" evidence="10">
    <location>
        <begin position="4"/>
        <end position="219"/>
    </location>
</feature>
<evidence type="ECO:0000259" key="10">
    <source>
        <dbReference type="PROSITE" id="PS51918"/>
    </source>
</evidence>
<accession>A0ABP6SID1</accession>
<evidence type="ECO:0000256" key="7">
    <source>
        <dbReference type="ARBA" id="ARBA00023014"/>
    </source>
</evidence>
<dbReference type="InterPro" id="IPR000385">
    <property type="entry name" value="MoaA_NifB_PqqE_Fe-S-bd_CS"/>
</dbReference>
<comment type="subunit">
    <text evidence="8">Interacts with PqqD. The interaction is necessary for activity of PqqE.</text>
</comment>
<feature type="binding site" evidence="8">
    <location>
        <position position="25"/>
    </location>
    <ligand>
        <name>[4Fe-4S] cluster</name>
        <dbReference type="ChEBI" id="CHEBI:49883"/>
        <note>4Fe-4S-S-AdoMet</note>
    </ligand>
</feature>
<organism evidence="11 12">
    <name type="scientific">Streptomyces sannanensis</name>
    <dbReference type="NCBI Taxonomy" id="285536"/>
    <lineage>
        <taxon>Bacteria</taxon>
        <taxon>Bacillati</taxon>
        <taxon>Actinomycetota</taxon>
        <taxon>Actinomycetes</taxon>
        <taxon>Kitasatosporales</taxon>
        <taxon>Streptomycetaceae</taxon>
        <taxon>Streptomyces</taxon>
    </lineage>
</organism>
<dbReference type="CDD" id="cd21119">
    <property type="entry name" value="SPASM_PqqE"/>
    <property type="match status" value="1"/>
</dbReference>
<evidence type="ECO:0000256" key="1">
    <source>
        <dbReference type="ARBA" id="ARBA00022485"/>
    </source>
</evidence>
<dbReference type="SFLD" id="SFLDF00280">
    <property type="entry name" value="coenzyme_PQQ_synthesis_protein"/>
    <property type="match status" value="1"/>
</dbReference>
<gene>
    <name evidence="8 11" type="primary">pqqE</name>
    <name evidence="11" type="ORF">GCM10020367_52610</name>
</gene>
<evidence type="ECO:0000256" key="3">
    <source>
        <dbReference type="ARBA" id="ARBA00022723"/>
    </source>
</evidence>
<dbReference type="SFLD" id="SFLDG01386">
    <property type="entry name" value="main_SPASM_domain-containing"/>
    <property type="match status" value="1"/>
</dbReference>
<dbReference type="PIRSF" id="PIRSF037420">
    <property type="entry name" value="PQQ_syn_pqqE"/>
    <property type="match status" value="1"/>
</dbReference>
<comment type="pathway">
    <text evidence="8">Cofactor biosynthesis; pyrroloquinoline quinone biosynthesis.</text>
</comment>
<dbReference type="Pfam" id="PF13186">
    <property type="entry name" value="SPASM"/>
    <property type="match status" value="1"/>
</dbReference>
<keyword evidence="4 8" id="KW-0884">PQQ biosynthesis</keyword>
<keyword evidence="7 8" id="KW-0411">Iron-sulfur</keyword>
<evidence type="ECO:0000256" key="4">
    <source>
        <dbReference type="ARBA" id="ARBA00022905"/>
    </source>
</evidence>
<keyword evidence="6 8" id="KW-0408">Iron</keyword>
<keyword evidence="5 8" id="KW-0560">Oxidoreductase</keyword>
<dbReference type="SFLD" id="SFLDG01067">
    <property type="entry name" value="SPASM/twitch_domain_containing"/>
    <property type="match status" value="1"/>
</dbReference>
<dbReference type="SUPFAM" id="SSF102114">
    <property type="entry name" value="Radical SAM enzymes"/>
    <property type="match status" value="1"/>
</dbReference>
<comment type="cofactor">
    <cofactor evidence="8">
        <name>[4Fe-4S] cluster</name>
        <dbReference type="ChEBI" id="CHEBI:49883"/>
    </cofactor>
    <text evidence="8">Binds 1 [4Fe-4S] cluster. The cluster is coordinated with 3 cysteines and an exchangeable S-adenosyl-L-methionine.</text>
</comment>
<dbReference type="SMART" id="SM00729">
    <property type="entry name" value="Elp3"/>
    <property type="match status" value="1"/>
</dbReference>
<dbReference type="EC" id="1.21.98.4" evidence="8"/>
<dbReference type="RefSeq" id="WP_345044897.1">
    <property type="nucleotide sequence ID" value="NZ_BAAAYL010000001.1"/>
</dbReference>
<comment type="similarity">
    <text evidence="8">Belongs to the radical SAM superfamily. PqqE family.</text>
</comment>
<dbReference type="Pfam" id="PF04055">
    <property type="entry name" value="Radical_SAM"/>
    <property type="match status" value="1"/>
</dbReference>
<dbReference type="Gene3D" id="3.20.20.70">
    <property type="entry name" value="Aldolase class I"/>
    <property type="match status" value="1"/>
</dbReference>
<dbReference type="InterPro" id="IPR011843">
    <property type="entry name" value="PQQ_synth_PqqE_bac"/>
</dbReference>
<reference evidence="12" key="1">
    <citation type="journal article" date="2019" name="Int. J. Syst. Evol. Microbiol.">
        <title>The Global Catalogue of Microorganisms (GCM) 10K type strain sequencing project: providing services to taxonomists for standard genome sequencing and annotation.</title>
        <authorList>
            <consortium name="The Broad Institute Genomics Platform"/>
            <consortium name="The Broad Institute Genome Sequencing Center for Infectious Disease"/>
            <person name="Wu L."/>
            <person name="Ma J."/>
        </authorList>
    </citation>
    <scope>NUCLEOTIDE SEQUENCE [LARGE SCALE GENOMIC DNA]</scope>
    <source>
        <strain evidence="12">JCM 9651</strain>
    </source>
</reference>
<dbReference type="SFLD" id="SFLDS00029">
    <property type="entry name" value="Radical_SAM"/>
    <property type="match status" value="1"/>
</dbReference>
<keyword evidence="3 8" id="KW-0479">Metal-binding</keyword>
<evidence type="ECO:0000313" key="12">
    <source>
        <dbReference type="Proteomes" id="UP001499990"/>
    </source>
</evidence>
<evidence type="ECO:0000256" key="8">
    <source>
        <dbReference type="HAMAP-Rule" id="MF_00660"/>
    </source>
</evidence>
<dbReference type="PROSITE" id="PS51918">
    <property type="entry name" value="RADICAL_SAM"/>
    <property type="match status" value="1"/>
</dbReference>
<keyword evidence="2 8" id="KW-0949">S-adenosyl-L-methionine</keyword>
<protein>
    <recommendedName>
        <fullName evidence="8">PqqA peptide cyclase</fullName>
        <ecNumber evidence="8">1.21.98.4</ecNumber>
    </recommendedName>
    <alternativeName>
        <fullName evidence="8">Coenzyme PQQ synthesis protein E</fullName>
    </alternativeName>
</protein>
<sequence>MTLLPRPWALLAELTHACPLRCPYCSNPLELTRRSRELSTAEWQKVLRQAADLGVVNTHLSGGEPLLRADLEEIVAEAESSGIHTQLVTSGQGLDAARLDRLLAAGLRSVQLSVQHADPARSDRIAGRRSFPDKERAAALVREAGLPLGVNVVLHRDNLDAVDALVELALSWGADRIELASTQFYGWALRNRAALMPSREQLSRASEAVSRWRERLAGRTELVWVVPDYMDGVAKPCMGGWGAVSLTVTPDGTVLPCHAAATLPDLDPPNVRDWPLAWIWEHSEAFNRYRGDGWMREPCRSCPRRDEDFGGCRCQAFALTGDAARTDPACRLSPDHGLVRAAVAEDAAGAGYVYRGPGRDDQGPAAVRRPGPDLRADIRTVG</sequence>
<dbReference type="PROSITE" id="PS01305">
    <property type="entry name" value="MOAA_NIFB_PQQE"/>
    <property type="match status" value="1"/>
</dbReference>
<dbReference type="EMBL" id="BAAAYL010000001">
    <property type="protein sequence ID" value="GAA3377333.1"/>
    <property type="molecule type" value="Genomic_DNA"/>
</dbReference>
<feature type="binding site" evidence="8">
    <location>
        <position position="22"/>
    </location>
    <ligand>
        <name>[4Fe-4S] cluster</name>
        <dbReference type="ChEBI" id="CHEBI:49883"/>
        <note>4Fe-4S-S-AdoMet</note>
    </ligand>
</feature>
<dbReference type="PANTHER" id="PTHR11228:SF7">
    <property type="entry name" value="PQQA PEPTIDE CYCLASE"/>
    <property type="match status" value="1"/>
</dbReference>
<feature type="region of interest" description="Disordered" evidence="9">
    <location>
        <begin position="354"/>
        <end position="382"/>
    </location>
</feature>
<evidence type="ECO:0000256" key="9">
    <source>
        <dbReference type="SAM" id="MobiDB-lite"/>
    </source>
</evidence>
<dbReference type="PANTHER" id="PTHR11228">
    <property type="entry name" value="RADICAL SAM DOMAIN PROTEIN"/>
    <property type="match status" value="1"/>
</dbReference>
<dbReference type="InterPro" id="IPR058240">
    <property type="entry name" value="rSAM_sf"/>
</dbReference>
<comment type="caution">
    <text evidence="11">The sequence shown here is derived from an EMBL/GenBank/DDBJ whole genome shotgun (WGS) entry which is preliminary data.</text>
</comment>
<keyword evidence="12" id="KW-1185">Reference proteome</keyword>
<comment type="function">
    <text evidence="8">Catalyzes the cross-linking of a glutamate residue and a tyrosine residue in the PqqA protein as part of the biosynthesis of pyrroloquinoline quinone (PQQ).</text>
</comment>
<comment type="catalytic activity">
    <reaction evidence="8">
        <text>[PQQ precursor protein] + S-adenosyl-L-methionine = E-Y cross-linked-[PQQ precursor protein] + 5'-deoxyadenosine + L-methionine + H(+)</text>
        <dbReference type="Rhea" id="RHEA:56836"/>
        <dbReference type="Rhea" id="RHEA-COMP:14800"/>
        <dbReference type="Rhea" id="RHEA-COMP:14801"/>
        <dbReference type="ChEBI" id="CHEBI:15378"/>
        <dbReference type="ChEBI" id="CHEBI:17319"/>
        <dbReference type="ChEBI" id="CHEBI:57844"/>
        <dbReference type="ChEBI" id="CHEBI:59789"/>
        <dbReference type="ChEBI" id="CHEBI:141026"/>
        <dbReference type="ChEBI" id="CHEBI:141027"/>
        <dbReference type="EC" id="1.21.98.4"/>
    </reaction>
</comment>
<dbReference type="HAMAP" id="MF_00660">
    <property type="entry name" value="PqqE"/>
    <property type="match status" value="1"/>
</dbReference>
<dbReference type="InterPro" id="IPR050377">
    <property type="entry name" value="Radical_SAM_PqqE_MftC-like"/>
</dbReference>
<evidence type="ECO:0000256" key="6">
    <source>
        <dbReference type="ARBA" id="ARBA00023004"/>
    </source>
</evidence>
<dbReference type="InterPro" id="IPR013785">
    <property type="entry name" value="Aldolase_TIM"/>
</dbReference>
<dbReference type="InterPro" id="IPR006638">
    <property type="entry name" value="Elp3/MiaA/NifB-like_rSAM"/>
</dbReference>
<evidence type="ECO:0000256" key="2">
    <source>
        <dbReference type="ARBA" id="ARBA00022691"/>
    </source>
</evidence>
<proteinExistence type="inferred from homology"/>
<dbReference type="Proteomes" id="UP001499990">
    <property type="component" value="Unassembled WGS sequence"/>
</dbReference>
<evidence type="ECO:0000313" key="11">
    <source>
        <dbReference type="EMBL" id="GAA3377333.1"/>
    </source>
</evidence>